<accession>A0AAJ0CM05</accession>
<dbReference type="SUPFAM" id="SSF56112">
    <property type="entry name" value="Protein kinase-like (PK-like)"/>
    <property type="match status" value="1"/>
</dbReference>
<protein>
    <recommendedName>
        <fullName evidence="1">Protein kinase domain-containing protein</fullName>
    </recommendedName>
</protein>
<dbReference type="InterPro" id="IPR011009">
    <property type="entry name" value="Kinase-like_dom_sf"/>
</dbReference>
<organism evidence="2 3">
    <name type="scientific">Conoideocrella luteorostrata</name>
    <dbReference type="NCBI Taxonomy" id="1105319"/>
    <lineage>
        <taxon>Eukaryota</taxon>
        <taxon>Fungi</taxon>
        <taxon>Dikarya</taxon>
        <taxon>Ascomycota</taxon>
        <taxon>Pezizomycotina</taxon>
        <taxon>Sordariomycetes</taxon>
        <taxon>Hypocreomycetidae</taxon>
        <taxon>Hypocreales</taxon>
        <taxon>Clavicipitaceae</taxon>
        <taxon>Conoideocrella</taxon>
    </lineage>
</organism>
<reference evidence="2" key="1">
    <citation type="submission" date="2023-06" db="EMBL/GenBank/DDBJ databases">
        <title>Conoideocrella luteorostrata (Hypocreales: Clavicipitaceae), a potential biocontrol fungus for elongate hemlock scale in United States Christmas tree production areas.</title>
        <authorList>
            <person name="Barrett H."/>
            <person name="Lovett B."/>
            <person name="Macias A.M."/>
            <person name="Stajich J.E."/>
            <person name="Kasson M.T."/>
        </authorList>
    </citation>
    <scope>NUCLEOTIDE SEQUENCE</scope>
    <source>
        <strain evidence="2">ARSEF 14590</strain>
    </source>
</reference>
<dbReference type="InterPro" id="IPR000719">
    <property type="entry name" value="Prot_kinase_dom"/>
</dbReference>
<evidence type="ECO:0000313" key="3">
    <source>
        <dbReference type="Proteomes" id="UP001251528"/>
    </source>
</evidence>
<evidence type="ECO:0000313" key="2">
    <source>
        <dbReference type="EMBL" id="KAK2595449.1"/>
    </source>
</evidence>
<dbReference type="GO" id="GO:0004672">
    <property type="term" value="F:protein kinase activity"/>
    <property type="evidence" value="ECO:0007669"/>
    <property type="project" value="InterPro"/>
</dbReference>
<evidence type="ECO:0000259" key="1">
    <source>
        <dbReference type="PROSITE" id="PS50011"/>
    </source>
</evidence>
<proteinExistence type="predicted"/>
<dbReference type="Gene3D" id="1.10.510.10">
    <property type="entry name" value="Transferase(Phosphotransferase) domain 1"/>
    <property type="match status" value="1"/>
</dbReference>
<name>A0AAJ0CM05_9HYPO</name>
<dbReference type="PROSITE" id="PS50011">
    <property type="entry name" value="PROTEIN_KINASE_DOM"/>
    <property type="match status" value="1"/>
</dbReference>
<dbReference type="AlphaFoldDB" id="A0AAJ0CM05"/>
<sequence>MDFDHVNSVLPAPAWTMLEFTFSIENTDAKMVALCNGRRVDTYLFAENFTQSPSLKEKYLFFLQVAENFELEGYTVEDFYDWIAEPLLPIFCRLSALQKPLNRSLFAVPYYEEESDHSLFGINIPENTYSPWPTYEPPMIQPCDSSATGPHPSCPAKVLLPDGSSAFLKLMRPGDRGFLLNELAAYSRIRDSSPDTSLRISRLLGLVRNEGNKVFGLLLTYIDCERRTLSCAVNRDTEATVRRRWAKQIEDTIVQLHRAGIVWGDAKPDNVLIDRKNNAWLVDFGDSYTEGWVPKGLSGTVEGDLAALGKIKDFIEGT</sequence>
<dbReference type="Pfam" id="PF00069">
    <property type="entry name" value="Pkinase"/>
    <property type="match status" value="1"/>
</dbReference>
<feature type="domain" description="Protein kinase" evidence="1">
    <location>
        <begin position="95"/>
        <end position="318"/>
    </location>
</feature>
<gene>
    <name evidence="2" type="ORF">QQS21_006859</name>
</gene>
<comment type="caution">
    <text evidence="2">The sequence shown here is derived from an EMBL/GenBank/DDBJ whole genome shotgun (WGS) entry which is preliminary data.</text>
</comment>
<keyword evidence="3" id="KW-1185">Reference proteome</keyword>
<dbReference type="Proteomes" id="UP001251528">
    <property type="component" value="Unassembled WGS sequence"/>
</dbReference>
<dbReference type="GO" id="GO:0005524">
    <property type="term" value="F:ATP binding"/>
    <property type="evidence" value="ECO:0007669"/>
    <property type="project" value="InterPro"/>
</dbReference>
<dbReference type="EMBL" id="JASWJB010000132">
    <property type="protein sequence ID" value="KAK2595449.1"/>
    <property type="molecule type" value="Genomic_DNA"/>
</dbReference>